<evidence type="ECO:0000259" key="4">
    <source>
        <dbReference type="Pfam" id="PF13340"/>
    </source>
</evidence>
<reference evidence="5 6" key="1">
    <citation type="submission" date="2016-08" db="EMBL/GenBank/DDBJ databases">
        <title>Hymenobacter coccineus sp. nov., Hymenobacter lapidarius sp. nov. and Hymenobacter glacialis sp. nov., isolated from Antarctic soil.</title>
        <authorList>
            <person name="Sedlacek I."/>
            <person name="Kralova S."/>
            <person name="Kyrova K."/>
            <person name="Maslanova I."/>
            <person name="Stankova E."/>
            <person name="Vrbovska V."/>
            <person name="Nemec M."/>
            <person name="Bartak M."/>
            <person name="Svec P."/>
            <person name="Busse H.-J."/>
            <person name="Pantucek R."/>
        </authorList>
    </citation>
    <scope>NUCLEOTIDE SEQUENCE [LARGE SCALE GENOMIC DNA]</scope>
    <source>
        <strain evidence="5 6">CCM 8648</strain>
    </source>
</reference>
<evidence type="ECO:0000259" key="3">
    <source>
        <dbReference type="Pfam" id="PF01609"/>
    </source>
</evidence>
<keyword evidence="2" id="KW-0812">Transmembrane</keyword>
<dbReference type="GO" id="GO:0004803">
    <property type="term" value="F:transposase activity"/>
    <property type="evidence" value="ECO:0007669"/>
    <property type="project" value="InterPro"/>
</dbReference>
<keyword evidence="2" id="KW-1133">Transmembrane helix</keyword>
<feature type="region of interest" description="Disordered" evidence="1">
    <location>
        <begin position="98"/>
        <end position="117"/>
    </location>
</feature>
<comment type="caution">
    <text evidence="5">The sequence shown here is derived from an EMBL/GenBank/DDBJ whole genome shotgun (WGS) entry which is preliminary data.</text>
</comment>
<feature type="domain" description="Insertion element IS402-like" evidence="4">
    <location>
        <begin position="13"/>
        <end position="82"/>
    </location>
</feature>
<dbReference type="Proteomes" id="UP000177791">
    <property type="component" value="Unassembled WGS sequence"/>
</dbReference>
<evidence type="ECO:0000313" key="6">
    <source>
        <dbReference type="Proteomes" id="UP000177791"/>
    </source>
</evidence>
<dbReference type="RefSeq" id="WP_070735151.1">
    <property type="nucleotide sequence ID" value="NZ_MDZC01000075.1"/>
</dbReference>
<organism evidence="5 6">
    <name type="scientific">Hymenobacter glacialis</name>
    <dbReference type="NCBI Taxonomy" id="1908236"/>
    <lineage>
        <taxon>Bacteria</taxon>
        <taxon>Pseudomonadati</taxon>
        <taxon>Bacteroidota</taxon>
        <taxon>Cytophagia</taxon>
        <taxon>Cytophagales</taxon>
        <taxon>Hymenobacteraceae</taxon>
        <taxon>Hymenobacter</taxon>
    </lineage>
</organism>
<evidence type="ECO:0000313" key="5">
    <source>
        <dbReference type="EMBL" id="OGX84169.1"/>
    </source>
</evidence>
<dbReference type="EMBL" id="MDZC01000075">
    <property type="protein sequence ID" value="OGX84169.1"/>
    <property type="molecule type" value="Genomic_DNA"/>
</dbReference>
<dbReference type="STRING" id="1908236.BEN48_16375"/>
<sequence>MEVLSQDMIRQWILPSLPFSAHGRPSVVDPVELVEVMLYKLKSGCQWRLLPVKKFFTGASLTWQGVYARFNAWRKDGSWQVVWQHVLRENKAHPDCSSVQLDGSHTPAKNGGEAVGCQGRKKARTSTALFLTDNRGQPLSCASPQAGNHHDSHELNALFGEICVFLEAAGIPIAGLFLNADKVFDSQTFRQECARRGIEANIPRNRRAADWQTDDDTVFDPGLYRRRVVVEHANAWLDGFKTLLVRYETSVGNWMAWYWLAFVVILLRKINDKPTF</sequence>
<dbReference type="GO" id="GO:0006313">
    <property type="term" value="P:DNA transposition"/>
    <property type="evidence" value="ECO:0007669"/>
    <property type="project" value="InterPro"/>
</dbReference>
<keyword evidence="2" id="KW-0472">Membrane</keyword>
<evidence type="ECO:0000256" key="1">
    <source>
        <dbReference type="SAM" id="MobiDB-lite"/>
    </source>
</evidence>
<dbReference type="GO" id="GO:0003677">
    <property type="term" value="F:DNA binding"/>
    <property type="evidence" value="ECO:0007669"/>
    <property type="project" value="InterPro"/>
</dbReference>
<proteinExistence type="predicted"/>
<name>A0A1G1SZW9_9BACT</name>
<dbReference type="InterPro" id="IPR002559">
    <property type="entry name" value="Transposase_11"/>
</dbReference>
<dbReference type="NCBIfam" id="NF033580">
    <property type="entry name" value="transpos_IS5_3"/>
    <property type="match status" value="1"/>
</dbReference>
<evidence type="ECO:0000256" key="2">
    <source>
        <dbReference type="SAM" id="Phobius"/>
    </source>
</evidence>
<dbReference type="PANTHER" id="PTHR30007">
    <property type="entry name" value="PHP DOMAIN PROTEIN"/>
    <property type="match status" value="1"/>
</dbReference>
<dbReference type="Pfam" id="PF13340">
    <property type="entry name" value="DUF4096"/>
    <property type="match status" value="1"/>
</dbReference>
<feature type="transmembrane region" description="Helical" evidence="2">
    <location>
        <begin position="251"/>
        <end position="267"/>
    </location>
</feature>
<dbReference type="Pfam" id="PF01609">
    <property type="entry name" value="DDE_Tnp_1"/>
    <property type="match status" value="1"/>
</dbReference>
<dbReference type="InterPro" id="IPR025161">
    <property type="entry name" value="IS402-like_dom"/>
</dbReference>
<dbReference type="AlphaFoldDB" id="A0A1G1SZW9"/>
<accession>A0A1G1SZW9</accession>
<protein>
    <submittedName>
        <fullName evidence="5">Uncharacterized protein</fullName>
    </submittedName>
</protein>
<keyword evidence="6" id="KW-1185">Reference proteome</keyword>
<gene>
    <name evidence="5" type="ORF">BEN48_16375</name>
</gene>
<dbReference type="OrthoDB" id="1270539at2"/>
<feature type="domain" description="Transposase IS4-like" evidence="3">
    <location>
        <begin position="116"/>
        <end position="265"/>
    </location>
</feature>